<dbReference type="Pfam" id="PF13308">
    <property type="entry name" value="YARHG"/>
    <property type="match status" value="1"/>
</dbReference>
<evidence type="ECO:0000256" key="1">
    <source>
        <dbReference type="SAM" id="Phobius"/>
    </source>
</evidence>
<dbReference type="PANTHER" id="PTHR40038:SF1">
    <property type="entry name" value="MEMBRANE-ASSOCIATED PROTEIN TCAA"/>
    <property type="match status" value="1"/>
</dbReference>
<keyword evidence="1" id="KW-0472">Membrane</keyword>
<evidence type="ECO:0000259" key="2">
    <source>
        <dbReference type="SMART" id="SM01324"/>
    </source>
</evidence>
<reference evidence="3" key="1">
    <citation type="submission" date="2020-10" db="EMBL/GenBank/DDBJ databases">
        <authorList>
            <person name="Gilroy R."/>
        </authorList>
    </citation>
    <scope>NUCLEOTIDE SEQUENCE</scope>
    <source>
        <strain evidence="3">USAMLcec3-3695</strain>
    </source>
</reference>
<organism evidence="3 4">
    <name type="scientific">Candidatus Ornithomonoglobus merdipullorum</name>
    <dbReference type="NCBI Taxonomy" id="2840895"/>
    <lineage>
        <taxon>Bacteria</taxon>
        <taxon>Bacillati</taxon>
        <taxon>Bacillota</taxon>
        <taxon>Clostridia</taxon>
        <taxon>Candidatus Ornithomonoglobus</taxon>
    </lineage>
</organism>
<dbReference type="PANTHER" id="PTHR40038">
    <property type="entry name" value="MEMBRANE-ASSOCIATED PROTEIN TCAA"/>
    <property type="match status" value="1"/>
</dbReference>
<gene>
    <name evidence="3" type="ORF">IAA61_08970</name>
</gene>
<dbReference type="AlphaFoldDB" id="A0A9D1SFA9"/>
<proteinExistence type="predicted"/>
<dbReference type="InterPro" id="IPR025874">
    <property type="entry name" value="DZR"/>
</dbReference>
<comment type="caution">
    <text evidence="3">The sequence shown here is derived from an EMBL/GenBank/DDBJ whole genome shotgun (WGS) entry which is preliminary data.</text>
</comment>
<reference evidence="3" key="2">
    <citation type="journal article" date="2021" name="PeerJ">
        <title>Extensive microbial diversity within the chicken gut microbiome revealed by metagenomics and culture.</title>
        <authorList>
            <person name="Gilroy R."/>
            <person name="Ravi A."/>
            <person name="Getino M."/>
            <person name="Pursley I."/>
            <person name="Horton D.L."/>
            <person name="Alikhan N.F."/>
            <person name="Baker D."/>
            <person name="Gharbi K."/>
            <person name="Hall N."/>
            <person name="Watson M."/>
            <person name="Adriaenssens E.M."/>
            <person name="Foster-Nyarko E."/>
            <person name="Jarju S."/>
            <person name="Secka A."/>
            <person name="Antonio M."/>
            <person name="Oren A."/>
            <person name="Chaudhuri R.R."/>
            <person name="La Ragione R."/>
            <person name="Hildebrand F."/>
            <person name="Pallen M.J."/>
        </authorList>
    </citation>
    <scope>NUCLEOTIDE SEQUENCE</scope>
    <source>
        <strain evidence="3">USAMLcec3-3695</strain>
    </source>
</reference>
<feature type="domain" description="YARHG" evidence="2">
    <location>
        <begin position="162"/>
        <end position="247"/>
    </location>
</feature>
<dbReference type="InterPro" id="IPR038434">
    <property type="entry name" value="YARHG_sf"/>
</dbReference>
<protein>
    <submittedName>
        <fullName evidence="3">YARHG domain-containing protein</fullName>
    </submittedName>
</protein>
<dbReference type="EMBL" id="DVNB01000090">
    <property type="protein sequence ID" value="HIU57920.1"/>
    <property type="molecule type" value="Genomic_DNA"/>
</dbReference>
<dbReference type="InterPro" id="IPR025582">
    <property type="entry name" value="YARHG_dom"/>
</dbReference>
<dbReference type="SMART" id="SM01324">
    <property type="entry name" value="YARHG"/>
    <property type="match status" value="1"/>
</dbReference>
<dbReference type="Pfam" id="PF12773">
    <property type="entry name" value="DZR"/>
    <property type="match status" value="1"/>
</dbReference>
<accession>A0A9D1SFA9</accession>
<dbReference type="Gene3D" id="1.20.58.1690">
    <property type="match status" value="1"/>
</dbReference>
<dbReference type="Proteomes" id="UP000824109">
    <property type="component" value="Unassembled WGS sequence"/>
</dbReference>
<feature type="transmembrane region" description="Helical" evidence="1">
    <location>
        <begin position="88"/>
        <end position="111"/>
    </location>
</feature>
<sequence>MRCPSCNSELEPGSKFCGVCGTAVTYVGSGTDGFCGNCGAVMPAGANVCPSCGMPKYQTAMSDDHGHVNSYNNDEYRGTKVKSGLPGAAIAVIAASAAVAVAAAVFGYIWISSGKGKGDDGEGYGAAVTEAVSTPVPQATLLPSAGPMPTIPPSYTPVPNVMGYYIFPSDRQYITQADLDARSRDEIRLILNEMYARHGYIFSTPQYRQYFESQPWYRGTSTDQNEVMTYFNAYETANKNFIIKYEEAHGWR</sequence>
<evidence type="ECO:0000313" key="3">
    <source>
        <dbReference type="EMBL" id="HIU57920.1"/>
    </source>
</evidence>
<keyword evidence="1" id="KW-1133">Transmembrane helix</keyword>
<keyword evidence="1" id="KW-0812">Transmembrane</keyword>
<evidence type="ECO:0000313" key="4">
    <source>
        <dbReference type="Proteomes" id="UP000824109"/>
    </source>
</evidence>
<name>A0A9D1SFA9_9FIRM</name>